<comment type="similarity">
    <text evidence="1 3 4">Belongs to the GroES chaperonin family.</text>
</comment>
<accession>A0A2V1KAL7</accession>
<dbReference type="NCBIfam" id="NF001533">
    <property type="entry name" value="PRK00364.2-4"/>
    <property type="match status" value="1"/>
</dbReference>
<evidence type="ECO:0000313" key="5">
    <source>
        <dbReference type="EMBL" id="PWF27495.1"/>
    </source>
</evidence>
<dbReference type="GO" id="GO:0005524">
    <property type="term" value="F:ATP binding"/>
    <property type="evidence" value="ECO:0007669"/>
    <property type="project" value="InterPro"/>
</dbReference>
<sequence length="98" mass="10402">MSVSIKPLEDRIVIQQLEAETTTASGLVLPDTATEKPQEGEVVAVGPGRIDDNGNRVPVDVAAGDVVIYSKYGGTEVKYGADEYIILSARDVLAVVEK</sequence>
<dbReference type="PANTHER" id="PTHR10772">
    <property type="entry name" value="10 KDA HEAT SHOCK PROTEIN"/>
    <property type="match status" value="1"/>
</dbReference>
<dbReference type="GO" id="GO:0051087">
    <property type="term" value="F:protein-folding chaperone binding"/>
    <property type="evidence" value="ECO:0007669"/>
    <property type="project" value="TreeGrafter"/>
</dbReference>
<dbReference type="OrthoDB" id="9806791at2"/>
<comment type="caution">
    <text evidence="5">The sequence shown here is derived from an EMBL/GenBank/DDBJ whole genome shotgun (WGS) entry which is preliminary data.</text>
</comment>
<dbReference type="GO" id="GO:0051082">
    <property type="term" value="F:unfolded protein binding"/>
    <property type="evidence" value="ECO:0007669"/>
    <property type="project" value="TreeGrafter"/>
</dbReference>
<dbReference type="GO" id="GO:0044183">
    <property type="term" value="F:protein folding chaperone"/>
    <property type="evidence" value="ECO:0007669"/>
    <property type="project" value="InterPro"/>
</dbReference>
<evidence type="ECO:0000256" key="1">
    <source>
        <dbReference type="ARBA" id="ARBA00006975"/>
    </source>
</evidence>
<proteinExistence type="inferred from homology"/>
<dbReference type="AlphaFoldDB" id="A0A2V1KAL7"/>
<keyword evidence="2 3" id="KW-0143">Chaperone</keyword>
<dbReference type="InterPro" id="IPR037124">
    <property type="entry name" value="Chaperonin_GroES_sf"/>
</dbReference>
<dbReference type="InterPro" id="IPR011032">
    <property type="entry name" value="GroES-like_sf"/>
</dbReference>
<dbReference type="InterPro" id="IPR018369">
    <property type="entry name" value="Chaprnonin_Cpn10_CS"/>
</dbReference>
<dbReference type="NCBIfam" id="NF001531">
    <property type="entry name" value="PRK00364.2-2"/>
    <property type="match status" value="1"/>
</dbReference>
<dbReference type="SUPFAM" id="SSF50129">
    <property type="entry name" value="GroES-like"/>
    <property type="match status" value="1"/>
</dbReference>
<evidence type="ECO:0000256" key="2">
    <source>
        <dbReference type="ARBA" id="ARBA00023186"/>
    </source>
</evidence>
<comment type="subunit">
    <text evidence="3">Heptamer of 7 subunits arranged in a ring. Interacts with the chaperonin GroEL.</text>
</comment>
<dbReference type="NCBIfam" id="NF001527">
    <property type="entry name" value="PRK00364.1-2"/>
    <property type="match status" value="1"/>
</dbReference>
<dbReference type="PANTHER" id="PTHR10772:SF58">
    <property type="entry name" value="CO-CHAPERONIN GROES"/>
    <property type="match status" value="1"/>
</dbReference>
<evidence type="ECO:0000256" key="3">
    <source>
        <dbReference type="HAMAP-Rule" id="MF_00580"/>
    </source>
</evidence>
<keyword evidence="3" id="KW-0963">Cytoplasm</keyword>
<dbReference type="GO" id="GO:0005737">
    <property type="term" value="C:cytoplasm"/>
    <property type="evidence" value="ECO:0007669"/>
    <property type="project" value="UniProtKB-SubCell"/>
</dbReference>
<dbReference type="GO" id="GO:0046872">
    <property type="term" value="F:metal ion binding"/>
    <property type="evidence" value="ECO:0007669"/>
    <property type="project" value="TreeGrafter"/>
</dbReference>
<protein>
    <recommendedName>
        <fullName evidence="3">Co-chaperonin GroES</fullName>
    </recommendedName>
    <alternativeName>
        <fullName evidence="3">10 kDa chaperonin</fullName>
    </alternativeName>
    <alternativeName>
        <fullName evidence="3">Chaperonin-10</fullName>
        <shortName evidence="3">Cpn10</shortName>
    </alternativeName>
</protein>
<evidence type="ECO:0000256" key="4">
    <source>
        <dbReference type="RuleBase" id="RU000535"/>
    </source>
</evidence>
<dbReference type="HAMAP" id="MF_00580">
    <property type="entry name" value="CH10"/>
    <property type="match status" value="1"/>
</dbReference>
<dbReference type="EMBL" id="QETB01000001">
    <property type="protein sequence ID" value="PWF27495.1"/>
    <property type="molecule type" value="Genomic_DNA"/>
</dbReference>
<dbReference type="Proteomes" id="UP000245283">
    <property type="component" value="Unassembled WGS sequence"/>
</dbReference>
<dbReference type="PRINTS" id="PR00297">
    <property type="entry name" value="CHAPERONIN10"/>
</dbReference>
<reference evidence="6" key="1">
    <citation type="submission" date="2018-05" db="EMBL/GenBank/DDBJ databases">
        <authorList>
            <person name="Li Y."/>
        </authorList>
    </citation>
    <scope>NUCLEOTIDE SEQUENCE [LARGE SCALE GENOMIC DNA]</scope>
    <source>
        <strain evidence="6">sk1b4</strain>
    </source>
</reference>
<dbReference type="NCBIfam" id="NF001534">
    <property type="entry name" value="PRK00364.2-5"/>
    <property type="match status" value="1"/>
</dbReference>
<keyword evidence="6" id="KW-1185">Reference proteome</keyword>
<dbReference type="Pfam" id="PF00166">
    <property type="entry name" value="Cpn10"/>
    <property type="match status" value="1"/>
</dbReference>
<evidence type="ECO:0000313" key="6">
    <source>
        <dbReference type="Proteomes" id="UP000245283"/>
    </source>
</evidence>
<gene>
    <name evidence="3" type="primary">groES</name>
    <name evidence="3" type="synonym">groS</name>
    <name evidence="5" type="ORF">DD236_03710</name>
</gene>
<dbReference type="NCBIfam" id="NF001530">
    <property type="entry name" value="PRK00364.1-6"/>
    <property type="match status" value="1"/>
</dbReference>
<comment type="function">
    <text evidence="3 4">Together with the chaperonin GroEL, plays an essential role in assisting protein folding. The GroEL-GroES system forms a nano-cage that allows encapsulation of the non-native substrate proteins and provides a physical environment optimized to promote and accelerate protein folding. GroES binds to the apical surface of the GroEL ring, thereby capping the opening of the GroEL channel.</text>
</comment>
<dbReference type="FunFam" id="2.30.33.40:FF:000001">
    <property type="entry name" value="10 kDa chaperonin"/>
    <property type="match status" value="1"/>
</dbReference>
<dbReference type="InterPro" id="IPR020818">
    <property type="entry name" value="Chaperonin_GroES"/>
</dbReference>
<dbReference type="CDD" id="cd00320">
    <property type="entry name" value="cpn10"/>
    <property type="match status" value="1"/>
</dbReference>
<comment type="subcellular location">
    <subcellularLocation>
        <location evidence="3">Cytoplasm</location>
    </subcellularLocation>
</comment>
<name>A0A2V1KAL7_9ACTO</name>
<dbReference type="PROSITE" id="PS00681">
    <property type="entry name" value="CHAPERONINS_CPN10"/>
    <property type="match status" value="1"/>
</dbReference>
<dbReference type="Gene3D" id="2.30.33.40">
    <property type="entry name" value="GroES chaperonin"/>
    <property type="match status" value="1"/>
</dbReference>
<dbReference type="RefSeq" id="WP_109092996.1">
    <property type="nucleotide sequence ID" value="NZ_CAMELQ010000006.1"/>
</dbReference>
<dbReference type="SMART" id="SM00883">
    <property type="entry name" value="Cpn10"/>
    <property type="match status" value="1"/>
</dbReference>
<organism evidence="5 6">
    <name type="scientific">Ancrocorticia populi</name>
    <dbReference type="NCBI Taxonomy" id="2175228"/>
    <lineage>
        <taxon>Bacteria</taxon>
        <taxon>Bacillati</taxon>
        <taxon>Actinomycetota</taxon>
        <taxon>Actinomycetes</taxon>
        <taxon>Actinomycetales</taxon>
        <taxon>Actinomycetaceae</taxon>
        <taxon>Ancrocorticia</taxon>
    </lineage>
</organism>